<dbReference type="InterPro" id="IPR050680">
    <property type="entry name" value="YpeA/RimI_acetyltransf"/>
</dbReference>
<dbReference type="KEGG" id="pry:Prubr_17700"/>
<dbReference type="Proteomes" id="UP000680866">
    <property type="component" value="Chromosome"/>
</dbReference>
<dbReference type="AlphaFoldDB" id="A0A810MXQ0"/>
<keyword evidence="1" id="KW-0808">Transferase</keyword>
<dbReference type="GO" id="GO:0016747">
    <property type="term" value="F:acyltransferase activity, transferring groups other than amino-acyl groups"/>
    <property type="evidence" value="ECO:0007669"/>
    <property type="project" value="InterPro"/>
</dbReference>
<evidence type="ECO:0000256" key="2">
    <source>
        <dbReference type="ARBA" id="ARBA00023315"/>
    </source>
</evidence>
<gene>
    <name evidence="4" type="ORF">Prubr_17700</name>
</gene>
<dbReference type="InterPro" id="IPR000182">
    <property type="entry name" value="GNAT_dom"/>
</dbReference>
<dbReference type="Gene3D" id="3.40.630.30">
    <property type="match status" value="1"/>
</dbReference>
<dbReference type="SUPFAM" id="SSF55729">
    <property type="entry name" value="Acyl-CoA N-acyltransferases (Nat)"/>
    <property type="match status" value="1"/>
</dbReference>
<accession>A0A810MXQ0</accession>
<keyword evidence="5" id="KW-1185">Reference proteome</keyword>
<dbReference type="InterPro" id="IPR016181">
    <property type="entry name" value="Acyl_CoA_acyltransferase"/>
</dbReference>
<evidence type="ECO:0000259" key="3">
    <source>
        <dbReference type="PROSITE" id="PS51186"/>
    </source>
</evidence>
<evidence type="ECO:0000256" key="1">
    <source>
        <dbReference type="ARBA" id="ARBA00022679"/>
    </source>
</evidence>
<dbReference type="CDD" id="cd04301">
    <property type="entry name" value="NAT_SF"/>
    <property type="match status" value="1"/>
</dbReference>
<dbReference type="RefSeq" id="WP_212823539.1">
    <property type="nucleotide sequence ID" value="NZ_AP023359.1"/>
</dbReference>
<dbReference type="Pfam" id="PF00583">
    <property type="entry name" value="Acetyltransf_1"/>
    <property type="match status" value="1"/>
</dbReference>
<dbReference type="EMBL" id="AP023359">
    <property type="protein sequence ID" value="BCJ64749.1"/>
    <property type="molecule type" value="Genomic_DNA"/>
</dbReference>
<evidence type="ECO:0000313" key="5">
    <source>
        <dbReference type="Proteomes" id="UP000680866"/>
    </source>
</evidence>
<organism evidence="4 5">
    <name type="scientific">Polymorphospora rubra</name>
    <dbReference type="NCBI Taxonomy" id="338584"/>
    <lineage>
        <taxon>Bacteria</taxon>
        <taxon>Bacillati</taxon>
        <taxon>Actinomycetota</taxon>
        <taxon>Actinomycetes</taxon>
        <taxon>Micromonosporales</taxon>
        <taxon>Micromonosporaceae</taxon>
        <taxon>Polymorphospora</taxon>
    </lineage>
</organism>
<keyword evidence="2" id="KW-0012">Acyltransferase</keyword>
<protein>
    <recommendedName>
        <fullName evidence="3">N-acetyltransferase domain-containing protein</fullName>
    </recommendedName>
</protein>
<feature type="domain" description="N-acetyltransferase" evidence="3">
    <location>
        <begin position="161"/>
        <end position="307"/>
    </location>
</feature>
<proteinExistence type="predicted"/>
<reference evidence="4" key="1">
    <citation type="submission" date="2020-08" db="EMBL/GenBank/DDBJ databases">
        <title>Whole genome shotgun sequence of Polymorphospora rubra NBRC 101157.</title>
        <authorList>
            <person name="Komaki H."/>
            <person name="Tamura T."/>
        </authorList>
    </citation>
    <scope>NUCLEOTIDE SEQUENCE</scope>
    <source>
        <strain evidence="4">NBRC 101157</strain>
    </source>
</reference>
<dbReference type="PROSITE" id="PS51186">
    <property type="entry name" value="GNAT"/>
    <property type="match status" value="1"/>
</dbReference>
<dbReference type="PANTHER" id="PTHR43420">
    <property type="entry name" value="ACETYLTRANSFERASE"/>
    <property type="match status" value="1"/>
</dbReference>
<name>A0A810MXQ0_9ACTN</name>
<evidence type="ECO:0000313" key="4">
    <source>
        <dbReference type="EMBL" id="BCJ64749.1"/>
    </source>
</evidence>
<sequence length="309" mass="34292">MTANDLRIRGYRDADLPRLTDTFAGWIAQAGSCGYDHVGEVPHRIYENLRGRPVGELVQLWERGGDIIGLAVNGRFGNAFDVFTAPGLRGGAAELTMLRAAADTTAGQTDEGAVLTDVFDADTTRIELLERLGFVRFRTWDHVNERDLGEAVGEPRLPDGFTVRSARLADAEQLAAARNHSFGTTWTGDLYRSAVMTKPGYDPGHEIVVESPDGRIAAFAVCWIDRRNRVGHFEPVGTHRDFQRRGLAGAAMRHAMRWMAGLGLTRVTVSHDAENVAASRLYASLGFRKRYETYGYRRAIDTVRRARSR</sequence>